<evidence type="ECO:0000259" key="4">
    <source>
        <dbReference type="PROSITE" id="PS50011"/>
    </source>
</evidence>
<dbReference type="GO" id="GO:0004674">
    <property type="term" value="F:protein serine/threonine kinase activity"/>
    <property type="evidence" value="ECO:0007669"/>
    <property type="project" value="UniProtKB-EC"/>
</dbReference>
<dbReference type="InterPro" id="IPR008271">
    <property type="entry name" value="Ser/Thr_kinase_AS"/>
</dbReference>
<dbReference type="EMBL" id="CAJJDM010000016">
    <property type="protein sequence ID" value="CAD8052734.1"/>
    <property type="molecule type" value="Genomic_DNA"/>
</dbReference>
<dbReference type="InterPro" id="IPR050235">
    <property type="entry name" value="CK1_Ser-Thr_kinase"/>
</dbReference>
<evidence type="ECO:0000256" key="1">
    <source>
        <dbReference type="ARBA" id="ARBA00012513"/>
    </source>
</evidence>
<keyword evidence="6" id="KW-1185">Reference proteome</keyword>
<feature type="compositionally biased region" description="Basic and acidic residues" evidence="3">
    <location>
        <begin position="361"/>
        <end position="373"/>
    </location>
</feature>
<organism evidence="5 6">
    <name type="scientific">Paramecium primaurelia</name>
    <dbReference type="NCBI Taxonomy" id="5886"/>
    <lineage>
        <taxon>Eukaryota</taxon>
        <taxon>Sar</taxon>
        <taxon>Alveolata</taxon>
        <taxon>Ciliophora</taxon>
        <taxon>Intramacronucleata</taxon>
        <taxon>Oligohymenophorea</taxon>
        <taxon>Peniculida</taxon>
        <taxon>Parameciidae</taxon>
        <taxon>Paramecium</taxon>
    </lineage>
</organism>
<evidence type="ECO:0000313" key="5">
    <source>
        <dbReference type="EMBL" id="CAD8052734.1"/>
    </source>
</evidence>
<evidence type="ECO:0000313" key="6">
    <source>
        <dbReference type="Proteomes" id="UP000688137"/>
    </source>
</evidence>
<dbReference type="GO" id="GO:0005524">
    <property type="term" value="F:ATP binding"/>
    <property type="evidence" value="ECO:0007669"/>
    <property type="project" value="InterPro"/>
</dbReference>
<gene>
    <name evidence="5" type="ORF">PPRIM_AZ9-3.1.T0190343</name>
</gene>
<protein>
    <recommendedName>
        <fullName evidence="2">Casein kinase I</fullName>
        <ecNumber evidence="1">2.7.11.1</ecNumber>
    </recommendedName>
</protein>
<dbReference type="EC" id="2.7.11.1" evidence="1"/>
<dbReference type="SMART" id="SM00220">
    <property type="entry name" value="S_TKc"/>
    <property type="match status" value="1"/>
</dbReference>
<dbReference type="Pfam" id="PF00069">
    <property type="entry name" value="Pkinase"/>
    <property type="match status" value="1"/>
</dbReference>
<feature type="region of interest" description="Disordered" evidence="3">
    <location>
        <begin position="341"/>
        <end position="382"/>
    </location>
</feature>
<dbReference type="FunFam" id="1.10.510.10:FF:000616">
    <property type="entry name" value="Uncharacterized protein"/>
    <property type="match status" value="1"/>
</dbReference>
<evidence type="ECO:0000256" key="2">
    <source>
        <dbReference type="ARBA" id="ARBA00023860"/>
    </source>
</evidence>
<comment type="caution">
    <text evidence="5">The sequence shown here is derived from an EMBL/GenBank/DDBJ whole genome shotgun (WGS) entry which is preliminary data.</text>
</comment>
<dbReference type="PANTHER" id="PTHR11909">
    <property type="entry name" value="CASEIN KINASE-RELATED"/>
    <property type="match status" value="1"/>
</dbReference>
<reference evidence="5" key="1">
    <citation type="submission" date="2021-01" db="EMBL/GenBank/DDBJ databases">
        <authorList>
            <consortium name="Genoscope - CEA"/>
            <person name="William W."/>
        </authorList>
    </citation>
    <scope>NUCLEOTIDE SEQUENCE</scope>
</reference>
<dbReference type="Proteomes" id="UP000688137">
    <property type="component" value="Unassembled WGS sequence"/>
</dbReference>
<dbReference type="InterPro" id="IPR000719">
    <property type="entry name" value="Prot_kinase_dom"/>
</dbReference>
<dbReference type="CDD" id="cd14016">
    <property type="entry name" value="STKc_CK1"/>
    <property type="match status" value="1"/>
</dbReference>
<feature type="compositionally biased region" description="Polar residues" evidence="3">
    <location>
        <begin position="341"/>
        <end position="353"/>
    </location>
</feature>
<dbReference type="PROSITE" id="PS50011">
    <property type="entry name" value="PROTEIN_KINASE_DOM"/>
    <property type="match status" value="1"/>
</dbReference>
<dbReference type="OMA" id="LAYYFRQ"/>
<name>A0A8S1KNX8_PARPR</name>
<dbReference type="PROSITE" id="PS00108">
    <property type="entry name" value="PROTEIN_KINASE_ST"/>
    <property type="match status" value="1"/>
</dbReference>
<evidence type="ECO:0000256" key="3">
    <source>
        <dbReference type="SAM" id="MobiDB-lite"/>
    </source>
</evidence>
<proteinExistence type="predicted"/>
<feature type="domain" description="Protein kinase" evidence="4">
    <location>
        <begin position="14"/>
        <end position="283"/>
    </location>
</feature>
<sequence>MSQSSQQRVFINRFVVKKKISSGAFGVVFLVFDKQTNQDAALKLEKEDNEEMRSLEREVEILKQLNDAEGTPKLIWYGNENEFNIMVIQLLGRDLAYYFRQQKKFSLKCTIQIAYECVNILKNIHNKNIVHRDLKPENILMSKDNDGIYIVDFGISKIYCIQGEHMPFRSDKTFMGTPRYASVAAHLGHEISRKDDLESLFYVILYFLRGSLPWQNLPVSENERTKAVGEIKQNIDLNELCINQPHELVEILQYLKSLKFIDQPNYQYILQLLNQIADNNQFLLDGIYDWTEGLIKSTKKFSSLESKKSFEFNKIKELSPGNLMKSSSKLSQQIIWTVNDQQQHPQVAPSSQHHLLLPPDPNKKPGQRTDLRHLSNSSSNSNVGTFSSMKIKYLPSQIEVEKPTFFPNWNKTDRQQESQYQDLMDENNFEIPLNQKYKNIIQNQAFDYHNNKFNKFLETSN</sequence>
<accession>A0A8S1KNX8</accession>
<dbReference type="AlphaFoldDB" id="A0A8S1KNX8"/>